<dbReference type="AlphaFoldDB" id="A0A917JJR1"/>
<reference evidence="2" key="2">
    <citation type="submission" date="2020-09" db="EMBL/GenBank/DDBJ databases">
        <authorList>
            <person name="Sun Q."/>
            <person name="Ohkuma M."/>
        </authorList>
    </citation>
    <scope>NUCLEOTIDE SEQUENCE</scope>
    <source>
        <strain evidence="2">JCM 30804</strain>
    </source>
</reference>
<sequence length="76" mass="8364">MKNQQIEPSIAKTSSFLIVGLPNRKPLTKSHTRGIQKRPKNGGFQMKGKNMPTKSIMVGSTIKRSNALVLGSSIIW</sequence>
<evidence type="ECO:0000256" key="1">
    <source>
        <dbReference type="SAM" id="MobiDB-lite"/>
    </source>
</evidence>
<evidence type="ECO:0000313" key="3">
    <source>
        <dbReference type="Proteomes" id="UP000613743"/>
    </source>
</evidence>
<reference evidence="2" key="1">
    <citation type="journal article" date="2014" name="Int. J. Syst. Evol. Microbiol.">
        <title>Complete genome sequence of Corynebacterium casei LMG S-19264T (=DSM 44701T), isolated from a smear-ripened cheese.</title>
        <authorList>
            <consortium name="US DOE Joint Genome Institute (JGI-PGF)"/>
            <person name="Walter F."/>
            <person name="Albersmeier A."/>
            <person name="Kalinowski J."/>
            <person name="Ruckert C."/>
        </authorList>
    </citation>
    <scope>NUCLEOTIDE SEQUENCE</scope>
    <source>
        <strain evidence="2">JCM 30804</strain>
    </source>
</reference>
<accession>A0A917JJR1</accession>
<organism evidence="2 3">
    <name type="scientific">Shewanella gelidii</name>
    <dbReference type="NCBI Taxonomy" id="1642821"/>
    <lineage>
        <taxon>Bacteria</taxon>
        <taxon>Pseudomonadati</taxon>
        <taxon>Pseudomonadota</taxon>
        <taxon>Gammaproteobacteria</taxon>
        <taxon>Alteromonadales</taxon>
        <taxon>Shewanellaceae</taxon>
        <taxon>Shewanella</taxon>
    </lineage>
</organism>
<keyword evidence="3" id="KW-1185">Reference proteome</keyword>
<name>A0A917JJR1_9GAMM</name>
<feature type="region of interest" description="Disordered" evidence="1">
    <location>
        <begin position="23"/>
        <end position="51"/>
    </location>
</feature>
<feature type="compositionally biased region" description="Basic residues" evidence="1">
    <location>
        <begin position="26"/>
        <end position="40"/>
    </location>
</feature>
<proteinExistence type="predicted"/>
<evidence type="ECO:0000313" key="2">
    <source>
        <dbReference type="EMBL" id="GGI71905.1"/>
    </source>
</evidence>
<gene>
    <name evidence="2" type="ORF">GCM10009332_06580</name>
</gene>
<dbReference type="EMBL" id="BMPZ01000001">
    <property type="protein sequence ID" value="GGI71905.1"/>
    <property type="molecule type" value="Genomic_DNA"/>
</dbReference>
<protein>
    <submittedName>
        <fullName evidence="2">Uncharacterized protein</fullName>
    </submittedName>
</protein>
<comment type="caution">
    <text evidence="2">The sequence shown here is derived from an EMBL/GenBank/DDBJ whole genome shotgun (WGS) entry which is preliminary data.</text>
</comment>
<dbReference type="Proteomes" id="UP000613743">
    <property type="component" value="Unassembled WGS sequence"/>
</dbReference>